<dbReference type="InterPro" id="IPR035940">
    <property type="entry name" value="CAP_sf"/>
</dbReference>
<evidence type="ECO:0000313" key="4">
    <source>
        <dbReference type="Proteomes" id="UP001596383"/>
    </source>
</evidence>
<evidence type="ECO:0000313" key="3">
    <source>
        <dbReference type="EMBL" id="MFC6765177.1"/>
    </source>
</evidence>
<dbReference type="RefSeq" id="WP_273738213.1">
    <property type="nucleotide sequence ID" value="NZ_JAQIVI010000132.1"/>
</dbReference>
<dbReference type="SUPFAM" id="SSF55797">
    <property type="entry name" value="PR-1-like"/>
    <property type="match status" value="1"/>
</dbReference>
<feature type="compositionally biased region" description="Low complexity" evidence="1">
    <location>
        <begin position="41"/>
        <end position="71"/>
    </location>
</feature>
<comment type="caution">
    <text evidence="3">The sequence shown here is derived from an EMBL/GenBank/DDBJ whole genome shotgun (WGS) entry which is preliminary data.</text>
</comment>
<organism evidence="3 4">
    <name type="scientific">Natrinema soli</name>
    <dbReference type="NCBI Taxonomy" id="1930624"/>
    <lineage>
        <taxon>Archaea</taxon>
        <taxon>Methanobacteriati</taxon>
        <taxon>Methanobacteriota</taxon>
        <taxon>Stenosarchaea group</taxon>
        <taxon>Halobacteria</taxon>
        <taxon>Halobacteriales</taxon>
        <taxon>Natrialbaceae</taxon>
        <taxon>Natrinema</taxon>
    </lineage>
</organism>
<dbReference type="AlphaFoldDB" id="A0ABD5SNJ2"/>
<gene>
    <name evidence="3" type="ORF">ACFQE6_09260</name>
</gene>
<dbReference type="Proteomes" id="UP001596383">
    <property type="component" value="Unassembled WGS sequence"/>
</dbReference>
<name>A0ABD5SNJ2_9EURY</name>
<feature type="region of interest" description="Disordered" evidence="1">
    <location>
        <begin position="30"/>
        <end position="95"/>
    </location>
</feature>
<evidence type="ECO:0000259" key="2">
    <source>
        <dbReference type="Pfam" id="PF00188"/>
    </source>
</evidence>
<reference evidence="3 4" key="1">
    <citation type="journal article" date="2019" name="Int. J. Syst. Evol. Microbiol.">
        <title>The Global Catalogue of Microorganisms (GCM) 10K type strain sequencing project: providing services to taxonomists for standard genome sequencing and annotation.</title>
        <authorList>
            <consortium name="The Broad Institute Genomics Platform"/>
            <consortium name="The Broad Institute Genome Sequencing Center for Infectious Disease"/>
            <person name="Wu L."/>
            <person name="Ma J."/>
        </authorList>
    </citation>
    <scope>NUCLEOTIDE SEQUENCE [LARGE SCALE GENOMIC DNA]</scope>
    <source>
        <strain evidence="3 4">LMG 29247</strain>
    </source>
</reference>
<proteinExistence type="predicted"/>
<feature type="domain" description="SCP" evidence="2">
    <location>
        <begin position="169"/>
        <end position="307"/>
    </location>
</feature>
<accession>A0ABD5SNJ2</accession>
<dbReference type="Pfam" id="PF00188">
    <property type="entry name" value="CAP"/>
    <property type="match status" value="1"/>
</dbReference>
<dbReference type="CDD" id="cd05379">
    <property type="entry name" value="CAP_bacterial"/>
    <property type="match status" value="1"/>
</dbReference>
<evidence type="ECO:0000256" key="1">
    <source>
        <dbReference type="SAM" id="MobiDB-lite"/>
    </source>
</evidence>
<keyword evidence="4" id="KW-1185">Reference proteome</keyword>
<feature type="region of interest" description="Disordered" evidence="1">
    <location>
        <begin position="109"/>
        <end position="163"/>
    </location>
</feature>
<dbReference type="InterPro" id="IPR014044">
    <property type="entry name" value="CAP_dom"/>
</dbReference>
<dbReference type="PANTHER" id="PTHR31157:SF1">
    <property type="entry name" value="SCP DOMAIN-CONTAINING PROTEIN"/>
    <property type="match status" value="1"/>
</dbReference>
<sequence>MKRYSNAVVTATVAAILALSMIGVGAAAPVHGSSATDTMDTESVVSGTETVTQSESVTTVSTHTETGTESVDTGASGDDALESVPTDLRSGLDADLPGSTFLEDLLDDLGESDDSVSDSDDSDGNETTETGDDEPDESTGDGDESDEGAEDETTDDSLDRSQVERDIHEAVNEERTARGLEPLSFDTELRDIARGHSEDMAERGYFSHVDPEGNDFADRYDAAGYECRANGYTGGENIAQTWYDTPVRTDGGETVQYETERELANGIVDQWMNSSGHRENILATQWENEGIGVYVTDDGRVYATQNFC</sequence>
<dbReference type="Gene3D" id="3.40.33.10">
    <property type="entry name" value="CAP"/>
    <property type="match status" value="1"/>
</dbReference>
<dbReference type="EMBL" id="JBHSWV010000132">
    <property type="protein sequence ID" value="MFC6765177.1"/>
    <property type="molecule type" value="Genomic_DNA"/>
</dbReference>
<dbReference type="PANTHER" id="PTHR31157">
    <property type="entry name" value="SCP DOMAIN-CONTAINING PROTEIN"/>
    <property type="match status" value="1"/>
</dbReference>
<feature type="compositionally biased region" description="Acidic residues" evidence="1">
    <location>
        <begin position="109"/>
        <end position="156"/>
    </location>
</feature>
<protein>
    <submittedName>
        <fullName evidence="3">CAP domain-containing protein</fullName>
    </submittedName>
</protein>